<accession>A0A4V3FQE5</accession>
<evidence type="ECO:0000313" key="4">
    <source>
        <dbReference type="EMBL" id="TDV38566.1"/>
    </source>
</evidence>
<dbReference type="InterPro" id="IPR051122">
    <property type="entry name" value="SDR_DHRS6-like"/>
</dbReference>
<comment type="caution">
    <text evidence="4">The sequence shown here is derived from an EMBL/GenBank/DDBJ whole genome shotgun (WGS) entry which is preliminary data.</text>
</comment>
<dbReference type="SUPFAM" id="SSF51735">
    <property type="entry name" value="NAD(P)-binding Rossmann-fold domains"/>
    <property type="match status" value="1"/>
</dbReference>
<dbReference type="GO" id="GO:0016491">
    <property type="term" value="F:oxidoreductase activity"/>
    <property type="evidence" value="ECO:0007669"/>
    <property type="project" value="UniProtKB-KW"/>
</dbReference>
<evidence type="ECO:0000256" key="3">
    <source>
        <dbReference type="RuleBase" id="RU000363"/>
    </source>
</evidence>
<dbReference type="CDD" id="cd05233">
    <property type="entry name" value="SDR_c"/>
    <property type="match status" value="1"/>
</dbReference>
<dbReference type="InterPro" id="IPR036291">
    <property type="entry name" value="NAD(P)-bd_dom_sf"/>
</dbReference>
<evidence type="ECO:0000313" key="5">
    <source>
        <dbReference type="Proteomes" id="UP000294927"/>
    </source>
</evidence>
<evidence type="ECO:0000256" key="2">
    <source>
        <dbReference type="ARBA" id="ARBA00023002"/>
    </source>
</evidence>
<dbReference type="InterPro" id="IPR002347">
    <property type="entry name" value="SDR_fam"/>
</dbReference>
<dbReference type="PANTHER" id="PTHR43477">
    <property type="entry name" value="DIHYDROANTICAPSIN 7-DEHYDROGENASE"/>
    <property type="match status" value="1"/>
</dbReference>
<dbReference type="EMBL" id="SOCP01000027">
    <property type="protein sequence ID" value="TDV38566.1"/>
    <property type="molecule type" value="Genomic_DNA"/>
</dbReference>
<dbReference type="Pfam" id="PF00106">
    <property type="entry name" value="adh_short"/>
    <property type="match status" value="1"/>
</dbReference>
<dbReference type="PANTHER" id="PTHR43477:SF1">
    <property type="entry name" value="DIHYDROANTICAPSIN 7-DEHYDROGENASE"/>
    <property type="match status" value="1"/>
</dbReference>
<dbReference type="Gene3D" id="3.40.50.720">
    <property type="entry name" value="NAD(P)-binding Rossmann-like Domain"/>
    <property type="match status" value="1"/>
</dbReference>
<proteinExistence type="inferred from homology"/>
<name>A0A4V3FQE5_9PSEU</name>
<sequence>MSRFADQTAIVTGAGSGIGHAIADWLRDEGATVFSADLDPSGVPDGPRPVRLDVSREEDWPALVPDVLRATGRIDLLFDNAGIGSTADPVSCGVREWDRLFAVNARGPFLGTRAVLPTMLAQGRGALVHTASVAGSVGLANRTAHCASKGAVIAFSRQVAIQYAGTGVRGNCVCPGTVDSPWVARLLDGGLLAG</sequence>
<keyword evidence="5" id="KW-1185">Reference proteome</keyword>
<dbReference type="RefSeq" id="WP_208298025.1">
    <property type="nucleotide sequence ID" value="NZ_SOCP01000027.1"/>
</dbReference>
<dbReference type="PRINTS" id="PR00081">
    <property type="entry name" value="GDHRDH"/>
</dbReference>
<dbReference type="PRINTS" id="PR00080">
    <property type="entry name" value="SDRFAMILY"/>
</dbReference>
<evidence type="ECO:0000256" key="1">
    <source>
        <dbReference type="ARBA" id="ARBA00006484"/>
    </source>
</evidence>
<protein>
    <submittedName>
        <fullName evidence="4">NADP-dependent 3-hydroxy acid dehydrogenase YdfG</fullName>
    </submittedName>
</protein>
<keyword evidence="2" id="KW-0560">Oxidoreductase</keyword>
<gene>
    <name evidence="4" type="ORF">CLV71_1279</name>
</gene>
<dbReference type="AlphaFoldDB" id="A0A4V3FQE5"/>
<dbReference type="Proteomes" id="UP000294927">
    <property type="component" value="Unassembled WGS sequence"/>
</dbReference>
<organism evidence="4 5">
    <name type="scientific">Actinophytocola oryzae</name>
    <dbReference type="NCBI Taxonomy" id="502181"/>
    <lineage>
        <taxon>Bacteria</taxon>
        <taxon>Bacillati</taxon>
        <taxon>Actinomycetota</taxon>
        <taxon>Actinomycetes</taxon>
        <taxon>Pseudonocardiales</taxon>
        <taxon>Pseudonocardiaceae</taxon>
    </lineage>
</organism>
<reference evidence="4 5" key="1">
    <citation type="submission" date="2019-03" db="EMBL/GenBank/DDBJ databases">
        <title>Genomic Encyclopedia of Archaeal and Bacterial Type Strains, Phase II (KMG-II): from individual species to whole genera.</title>
        <authorList>
            <person name="Goeker M."/>
        </authorList>
    </citation>
    <scope>NUCLEOTIDE SEQUENCE [LARGE SCALE GENOMIC DNA]</scope>
    <source>
        <strain evidence="4 5">DSM 45499</strain>
    </source>
</reference>
<comment type="similarity">
    <text evidence="1 3">Belongs to the short-chain dehydrogenases/reductases (SDR) family.</text>
</comment>